<comment type="caution">
    <text evidence="2">The sequence shown here is derived from an EMBL/GenBank/DDBJ whole genome shotgun (WGS) entry which is preliminary data.</text>
</comment>
<keyword evidence="1" id="KW-0732">Signal</keyword>
<proteinExistence type="predicted"/>
<gene>
    <name evidence="2" type="ORF">D915_007281</name>
</gene>
<organism evidence="2 3">
    <name type="scientific">Fasciola hepatica</name>
    <name type="common">Liver fluke</name>
    <dbReference type="NCBI Taxonomy" id="6192"/>
    <lineage>
        <taxon>Eukaryota</taxon>
        <taxon>Metazoa</taxon>
        <taxon>Spiralia</taxon>
        <taxon>Lophotrochozoa</taxon>
        <taxon>Platyhelminthes</taxon>
        <taxon>Trematoda</taxon>
        <taxon>Digenea</taxon>
        <taxon>Plagiorchiida</taxon>
        <taxon>Echinostomata</taxon>
        <taxon>Echinostomatoidea</taxon>
        <taxon>Fasciolidae</taxon>
        <taxon>Fasciola</taxon>
    </lineage>
</organism>
<dbReference type="SUPFAM" id="SSF57414">
    <property type="entry name" value="Hairpin loop containing domain-like"/>
    <property type="match status" value="1"/>
</dbReference>
<keyword evidence="3" id="KW-1185">Reference proteome</keyword>
<feature type="signal peptide" evidence="1">
    <location>
        <begin position="1"/>
        <end position="20"/>
    </location>
</feature>
<reference evidence="2" key="1">
    <citation type="submission" date="2019-03" db="EMBL/GenBank/DDBJ databases">
        <title>Improved annotation for the trematode Fasciola hepatica.</title>
        <authorList>
            <person name="Choi Y.-J."/>
            <person name="Martin J."/>
            <person name="Mitreva M."/>
        </authorList>
    </citation>
    <scope>NUCLEOTIDE SEQUENCE [LARGE SCALE GENOMIC DNA]</scope>
</reference>
<evidence type="ECO:0000313" key="2">
    <source>
        <dbReference type="EMBL" id="THD22132.1"/>
    </source>
</evidence>
<evidence type="ECO:0000313" key="3">
    <source>
        <dbReference type="Proteomes" id="UP000230066"/>
    </source>
</evidence>
<feature type="chain" id="PRO_5020033767" description="Apple domain-containing protein" evidence="1">
    <location>
        <begin position="21"/>
        <end position="260"/>
    </location>
</feature>
<dbReference type="AlphaFoldDB" id="A0A4E0RWB1"/>
<dbReference type="EMBL" id="JXXN02002974">
    <property type="protein sequence ID" value="THD22132.1"/>
    <property type="molecule type" value="Genomic_DNA"/>
</dbReference>
<sequence length="260" mass="30213">MHIMNKLLWICLAQIFIIYCHDLVCIPRGLYDVRLMATEKSYCEAHLTCLTEGKSKSMIGYMTGRELPKRVANMKLSRNMWINVHSRFQNTGSSATCKWVFGEEANHLTGAGLNISQFNITDSKDLVVIYTVDREIRAISDDDNLLKSFACRFLSDNKIGQIIQQEMFRREGKSGTYSKQYNCRSQGCSTTAFNLTRIQCAVKCQMDSVCRSFYYKSQEQECIHAKYVDLLLRNQSRAYYSPDWERFSRPKWNLSEESRN</sequence>
<evidence type="ECO:0008006" key="4">
    <source>
        <dbReference type="Google" id="ProtNLM"/>
    </source>
</evidence>
<dbReference type="Proteomes" id="UP000230066">
    <property type="component" value="Unassembled WGS sequence"/>
</dbReference>
<protein>
    <recommendedName>
        <fullName evidence="4">Apple domain-containing protein</fullName>
    </recommendedName>
</protein>
<accession>A0A4E0RWB1</accession>
<evidence type="ECO:0000256" key="1">
    <source>
        <dbReference type="SAM" id="SignalP"/>
    </source>
</evidence>
<name>A0A4E0RWB1_FASHE</name>